<keyword evidence="7" id="KW-0325">Glycoprotein</keyword>
<evidence type="ECO:0000313" key="14">
    <source>
        <dbReference type="Ensembl" id="ENSBGRP00000012087.1"/>
    </source>
</evidence>
<evidence type="ECO:0000256" key="9">
    <source>
        <dbReference type="ARBA" id="ARBA00033162"/>
    </source>
</evidence>
<keyword evidence="6" id="KW-1015">Disulfide bond</keyword>
<evidence type="ECO:0000256" key="7">
    <source>
        <dbReference type="ARBA" id="ARBA00023180"/>
    </source>
</evidence>
<dbReference type="SUPFAM" id="SSF49854">
    <property type="entry name" value="Spermadhesin, CUB domain"/>
    <property type="match status" value="1"/>
</dbReference>
<dbReference type="Ensembl" id="ENSBGRT00000013937.1">
    <property type="protein sequence ID" value="ENSBGRP00000012087.1"/>
    <property type="gene ID" value="ENSBGRG00000007412.1"/>
</dbReference>
<evidence type="ECO:0000256" key="5">
    <source>
        <dbReference type="ARBA" id="ARBA00022729"/>
    </source>
</evidence>
<dbReference type="PANTHER" id="PTHR10278:SF0">
    <property type="entry name" value="CORTICOTROPIN-RELEASING FACTOR-BINDING PROTEIN"/>
    <property type="match status" value="1"/>
</dbReference>
<feature type="domain" description="Corticotropin-releasing factor binding protein C-terminal" evidence="13">
    <location>
        <begin position="187"/>
        <end position="273"/>
    </location>
</feature>
<dbReference type="InterPro" id="IPR056177">
    <property type="entry name" value="CRF-BP_N"/>
</dbReference>
<dbReference type="InterPro" id="IPR035914">
    <property type="entry name" value="Sperma_CUB_dom_sf"/>
</dbReference>
<accession>A0A8B9WTV2</accession>
<feature type="domain" description="Corticotropin-releasing factor binding protein N-terminal" evidence="12">
    <location>
        <begin position="55"/>
        <end position="179"/>
    </location>
</feature>
<evidence type="ECO:0000256" key="1">
    <source>
        <dbReference type="ARBA" id="ARBA00004613"/>
    </source>
</evidence>
<evidence type="ECO:0000256" key="6">
    <source>
        <dbReference type="ARBA" id="ARBA00023157"/>
    </source>
</evidence>
<dbReference type="GO" id="GO:0051460">
    <property type="term" value="P:negative regulation of corticotropin secretion"/>
    <property type="evidence" value="ECO:0007669"/>
    <property type="project" value="TreeGrafter"/>
</dbReference>
<dbReference type="InterPro" id="IPR056178">
    <property type="entry name" value="CRF-BP_C"/>
</dbReference>
<evidence type="ECO:0000256" key="10">
    <source>
        <dbReference type="SAM" id="MobiDB-lite"/>
    </source>
</evidence>
<evidence type="ECO:0000256" key="2">
    <source>
        <dbReference type="ARBA" id="ARBA00008313"/>
    </source>
</evidence>
<proteinExistence type="inferred from homology"/>
<dbReference type="Pfam" id="PF23541">
    <property type="entry name" value="CRF-BP_C"/>
    <property type="match status" value="1"/>
</dbReference>
<protein>
    <recommendedName>
        <fullName evidence="3">Corticotropin-releasing factor-binding protein</fullName>
    </recommendedName>
    <alternativeName>
        <fullName evidence="9">Corticotropin-releasing hormone-binding protein</fullName>
    </alternativeName>
</protein>
<evidence type="ECO:0000256" key="11">
    <source>
        <dbReference type="SAM" id="SignalP"/>
    </source>
</evidence>
<comment type="similarity">
    <text evidence="2">Belongs to the CRF-binding protein family.</text>
</comment>
<dbReference type="GeneTree" id="ENSGT00730000111121"/>
<reference evidence="14" key="2">
    <citation type="submission" date="2025-08" db="UniProtKB">
        <authorList>
            <consortium name="Ensembl"/>
        </authorList>
    </citation>
    <scope>IDENTIFICATION</scope>
</reference>
<feature type="region of interest" description="Disordered" evidence="10">
    <location>
        <begin position="278"/>
        <end position="355"/>
    </location>
</feature>
<dbReference type="PANTHER" id="PTHR10278">
    <property type="entry name" value="CORTICOTROPIN-RELEASING FACTOR-BINDING PROTEIN"/>
    <property type="match status" value="1"/>
</dbReference>
<evidence type="ECO:0000259" key="12">
    <source>
        <dbReference type="Pfam" id="PF05428"/>
    </source>
</evidence>
<name>A0A8B9WTV2_BOSMU</name>
<dbReference type="Proteomes" id="UP000694520">
    <property type="component" value="Chromosome 11"/>
</dbReference>
<dbReference type="InterPro" id="IPR008435">
    <property type="entry name" value="CRF-bd"/>
</dbReference>
<evidence type="ECO:0000256" key="3">
    <source>
        <dbReference type="ARBA" id="ARBA00015713"/>
    </source>
</evidence>
<keyword evidence="5 11" id="KW-0732">Signal</keyword>
<reference evidence="14" key="1">
    <citation type="submission" date="2019-05" db="EMBL/GenBank/DDBJ databases">
        <authorList>
            <person name="Zhang S."/>
            <person name="Liu J."/>
        </authorList>
    </citation>
    <scope>NUCLEOTIDE SEQUENCE [LARGE SCALE GENOMIC DNA]</scope>
</reference>
<dbReference type="GO" id="GO:0051424">
    <property type="term" value="F:corticotropin-releasing hormone binding"/>
    <property type="evidence" value="ECO:0007669"/>
    <property type="project" value="InterPro"/>
</dbReference>
<comment type="function">
    <text evidence="8">Binds CRF and inactivates it. May prevent inappropriate pituitary-adrenal stimulation in pregnancy.</text>
</comment>
<keyword evidence="4" id="KW-0964">Secreted</keyword>
<feature type="compositionally biased region" description="Pro residues" evidence="10">
    <location>
        <begin position="337"/>
        <end position="351"/>
    </location>
</feature>
<comment type="subcellular location">
    <subcellularLocation>
        <location evidence="1">Secreted</location>
    </subcellularLocation>
</comment>
<gene>
    <name evidence="14" type="primary">AGGF1</name>
</gene>
<evidence type="ECO:0000256" key="8">
    <source>
        <dbReference type="ARBA" id="ARBA00024997"/>
    </source>
</evidence>
<dbReference type="Pfam" id="PF05428">
    <property type="entry name" value="CRF-BP_N"/>
    <property type="match status" value="1"/>
</dbReference>
<feature type="chain" id="PRO_5034100924" description="Corticotropin-releasing factor-binding protein" evidence="11">
    <location>
        <begin position="24"/>
        <end position="539"/>
    </location>
</feature>
<dbReference type="AlphaFoldDB" id="A0A8B9WTV2"/>
<keyword evidence="15" id="KW-1185">Reference proteome</keyword>
<evidence type="ECO:0000313" key="15">
    <source>
        <dbReference type="Proteomes" id="UP000694520"/>
    </source>
</evidence>
<evidence type="ECO:0000256" key="4">
    <source>
        <dbReference type="ARBA" id="ARBA00022525"/>
    </source>
</evidence>
<feature type="signal peptide" evidence="11">
    <location>
        <begin position="1"/>
        <end position="23"/>
    </location>
</feature>
<reference evidence="14" key="3">
    <citation type="submission" date="2025-09" db="UniProtKB">
        <authorList>
            <consortium name="Ensembl"/>
        </authorList>
    </citation>
    <scope>IDENTIFICATION</scope>
</reference>
<dbReference type="GO" id="GO:0005615">
    <property type="term" value="C:extracellular space"/>
    <property type="evidence" value="ECO:0007669"/>
    <property type="project" value="TreeGrafter"/>
</dbReference>
<organism evidence="14 15">
    <name type="scientific">Bos mutus grunniens</name>
    <name type="common">Wild yak</name>
    <name type="synonym">Bos grunniens</name>
    <dbReference type="NCBI Taxonomy" id="30521"/>
    <lineage>
        <taxon>Eukaryota</taxon>
        <taxon>Metazoa</taxon>
        <taxon>Chordata</taxon>
        <taxon>Craniata</taxon>
        <taxon>Vertebrata</taxon>
        <taxon>Euteleostomi</taxon>
        <taxon>Mammalia</taxon>
        <taxon>Eutheria</taxon>
        <taxon>Laurasiatheria</taxon>
        <taxon>Artiodactyla</taxon>
        <taxon>Ruminantia</taxon>
        <taxon>Pecora</taxon>
        <taxon>Bovidae</taxon>
        <taxon>Bovinae</taxon>
        <taxon>Bos</taxon>
    </lineage>
</organism>
<sequence>MAPTFKLQCHFILICLLALRGESRYLELREAVDHDPFPHLAGGASPKRELEGEPLYSRALRCVDMLSLQGQFTFTADRPQLHCATFFIAEPEEFITIRYDLVSIDCQRGDILQVFDGWILKGEKFPSSQDHPLPTTERYIDFCESGLSRRTIRSSQNVAMIFFRVHEPGNGFTVTMKTEPNLFPCNIISQTPNGRFTLVVPHQHRNCSFSIIYPVAIKISDLTLGHLNGLQLKKSSAGCGGIGDFVELLGGTGLDPSKMLLLADLCYPLRGPVPLGYREQASGRHGQGPPRPGGAEAAFRCPRAPLAPGSAGVHLGLSAAPSAPTGRLAPDPMASEAPPPSLSPSPPPSPEPELAQLRRKVETLERELRSCKRQVREIEKLLHHTERLYQSAESNNQELRTQVEELSKILHCGRNEDNKKSDVEVQTENHPPWSISDYYYQTYYNEVNLPNKASELSVQEDKDIEASTFSSKDQSRIENDTYAGTDITENLGQEDHFASNSQEPASALATENASLEGSSLAESLRAAAEAAVADWLQLR</sequence>
<evidence type="ECO:0000259" key="13">
    <source>
        <dbReference type="Pfam" id="PF23541"/>
    </source>
</evidence>
<dbReference type="GO" id="GO:0009755">
    <property type="term" value="P:hormone-mediated signaling pathway"/>
    <property type="evidence" value="ECO:0007669"/>
    <property type="project" value="TreeGrafter"/>
</dbReference>